<dbReference type="GO" id="GO:0004563">
    <property type="term" value="F:beta-N-acetylhexosaminidase activity"/>
    <property type="evidence" value="ECO:0007669"/>
    <property type="project" value="UniProtKB-ARBA"/>
</dbReference>
<dbReference type="AlphaFoldDB" id="A0A3D9RJX6"/>
<dbReference type="RefSeq" id="WP_115882631.1">
    <property type="nucleotide sequence ID" value="NZ_QTTQ01000012.1"/>
</dbReference>
<dbReference type="Gene3D" id="3.20.20.80">
    <property type="entry name" value="Glycosidases"/>
    <property type="match status" value="1"/>
</dbReference>
<evidence type="ECO:0000256" key="3">
    <source>
        <dbReference type="SAM" id="SignalP"/>
    </source>
</evidence>
<feature type="chain" id="PRO_5017653347" evidence="3">
    <location>
        <begin position="21"/>
        <end position="367"/>
    </location>
</feature>
<dbReference type="GO" id="GO:0005975">
    <property type="term" value="P:carbohydrate metabolic process"/>
    <property type="evidence" value="ECO:0007669"/>
    <property type="project" value="InterPro"/>
</dbReference>
<name>A0A3D9RJX6_9FLAO</name>
<sequence>MKKSLILLFTLLFSTFLTKAQSNLPVVGFCIAAPSVENVEEFVEFINNELAPSGINTLILRVDFNYDYKLRPELSDENPLSYNDVKSLVKVCKKNNINLIPQVNLLGHQSWENTLGKLLTVYPEFDETPHIKLPENYKWPNSDGLYCKSYCPMHPKVHEVVFDLVDEIVEVFEAKDFHAGMDEVFYLGNKNCPRCSDKDPAELFAGEVKLLSNHLKKNNIKLWIWGDRLIEGEISGIGMWEGSLNNTAKAIELIPKNVVICDWHYEKAIPTPAYFSLKGFNVISCSWRKPSVANEQVKMIQNFRNNSPSEMSDNLLGVMHTSWTSAKNFMDSYKVEKTLIQEDSREVECFKEMVKSVKKLSSKSDKF</sequence>
<reference evidence="5 6" key="1">
    <citation type="submission" date="2018-08" db="EMBL/GenBank/DDBJ databases">
        <title>Genomic Encyclopedia of Type Strains, Phase III (KMG-III): the genomes of soil and plant-associated and newly described type strains.</title>
        <authorList>
            <person name="Whitman W."/>
        </authorList>
    </citation>
    <scope>NUCLEOTIDE SEQUENCE [LARGE SCALE GENOMIC DNA]</scope>
    <source>
        <strain evidence="5 6">325-5</strain>
    </source>
</reference>
<accession>A0A3D9RJX6</accession>
<evidence type="ECO:0000256" key="1">
    <source>
        <dbReference type="ARBA" id="ARBA00006285"/>
    </source>
</evidence>
<dbReference type="Pfam" id="PF00728">
    <property type="entry name" value="Glyco_hydro_20"/>
    <property type="match status" value="1"/>
</dbReference>
<dbReference type="SUPFAM" id="SSF51445">
    <property type="entry name" value="(Trans)glycosidases"/>
    <property type="match status" value="1"/>
</dbReference>
<dbReference type="PANTHER" id="PTHR21040">
    <property type="entry name" value="BCDNA.GH04120"/>
    <property type="match status" value="1"/>
</dbReference>
<keyword evidence="3" id="KW-0732">Signal</keyword>
<dbReference type="InterPro" id="IPR015883">
    <property type="entry name" value="Glyco_hydro_20_cat"/>
</dbReference>
<feature type="signal peptide" evidence="3">
    <location>
        <begin position="1"/>
        <end position="20"/>
    </location>
</feature>
<dbReference type="EMBL" id="QTTQ01000012">
    <property type="protein sequence ID" value="REE80037.1"/>
    <property type="molecule type" value="Genomic_DNA"/>
</dbReference>
<protein>
    <submittedName>
        <fullName evidence="5">Glycosyl hydrolase family 20</fullName>
    </submittedName>
</protein>
<evidence type="ECO:0000256" key="2">
    <source>
        <dbReference type="ARBA" id="ARBA00022801"/>
    </source>
</evidence>
<comment type="similarity">
    <text evidence="1">Belongs to the glycosyl hydrolase 20 family.</text>
</comment>
<dbReference type="Proteomes" id="UP000256429">
    <property type="component" value="Unassembled WGS sequence"/>
</dbReference>
<dbReference type="InterPro" id="IPR017853">
    <property type="entry name" value="GH"/>
</dbReference>
<gene>
    <name evidence="5" type="ORF">BX611_2941</name>
</gene>
<dbReference type="PANTHER" id="PTHR21040:SF8">
    <property type="entry name" value="BCDNA.GH04120"/>
    <property type="match status" value="1"/>
</dbReference>
<dbReference type="OrthoDB" id="9810898at2"/>
<evidence type="ECO:0000313" key="6">
    <source>
        <dbReference type="Proteomes" id="UP000256429"/>
    </source>
</evidence>
<comment type="caution">
    <text evidence="5">The sequence shown here is derived from an EMBL/GenBank/DDBJ whole genome shotgun (WGS) entry which is preliminary data.</text>
</comment>
<keyword evidence="6" id="KW-1185">Reference proteome</keyword>
<evidence type="ECO:0000313" key="5">
    <source>
        <dbReference type="EMBL" id="REE80037.1"/>
    </source>
</evidence>
<keyword evidence="2 5" id="KW-0378">Hydrolase</keyword>
<organism evidence="5 6">
    <name type="scientific">Lutibacter oceani</name>
    <dbReference type="NCBI Taxonomy" id="1853311"/>
    <lineage>
        <taxon>Bacteria</taxon>
        <taxon>Pseudomonadati</taxon>
        <taxon>Bacteroidota</taxon>
        <taxon>Flavobacteriia</taxon>
        <taxon>Flavobacteriales</taxon>
        <taxon>Flavobacteriaceae</taxon>
        <taxon>Lutibacter</taxon>
    </lineage>
</organism>
<evidence type="ECO:0000259" key="4">
    <source>
        <dbReference type="Pfam" id="PF00728"/>
    </source>
</evidence>
<feature type="domain" description="Glycoside hydrolase family 20 catalytic" evidence="4">
    <location>
        <begin position="80"/>
        <end position="324"/>
    </location>
</feature>
<dbReference type="InterPro" id="IPR038901">
    <property type="entry name" value="HEXDC-like"/>
</dbReference>
<proteinExistence type="inferred from homology"/>